<gene>
    <name evidence="2" type="ORF">MSAN_00462200</name>
</gene>
<feature type="compositionally biased region" description="Pro residues" evidence="1">
    <location>
        <begin position="201"/>
        <end position="210"/>
    </location>
</feature>
<keyword evidence="3" id="KW-1185">Reference proteome</keyword>
<sequence>MPYISSMQRIPPERPISPSLLAALQQSADRAAAWAAEAQEERDATHDARIQARIQDWHDCGFEWFTVDQVQDEVTIEYDRLVAWNAFGQFVPQRFGKFLRARIRRYRRLKYLYELVHPPFIAPVLPAVLQDTEHGRNIIAFLRNCHEFEEPPFTHPEFRRDPSNDIWLHSGDISHRQRWDSPAGWNVDPSQWTQADDLPSPDFPHAPLPS</sequence>
<evidence type="ECO:0000313" key="2">
    <source>
        <dbReference type="EMBL" id="KAF7375727.1"/>
    </source>
</evidence>
<reference evidence="2" key="1">
    <citation type="submission" date="2020-05" db="EMBL/GenBank/DDBJ databases">
        <title>Mycena genomes resolve the evolution of fungal bioluminescence.</title>
        <authorList>
            <person name="Tsai I.J."/>
        </authorList>
    </citation>
    <scope>NUCLEOTIDE SEQUENCE</scope>
    <source>
        <strain evidence="2">160909Yilan</strain>
    </source>
</reference>
<dbReference type="AlphaFoldDB" id="A0A8H6ZE45"/>
<protein>
    <submittedName>
        <fullName evidence="2">Uncharacterized protein</fullName>
    </submittedName>
</protein>
<comment type="caution">
    <text evidence="2">The sequence shown here is derived from an EMBL/GenBank/DDBJ whole genome shotgun (WGS) entry which is preliminary data.</text>
</comment>
<feature type="region of interest" description="Disordered" evidence="1">
    <location>
        <begin position="178"/>
        <end position="210"/>
    </location>
</feature>
<organism evidence="2 3">
    <name type="scientific">Mycena sanguinolenta</name>
    <dbReference type="NCBI Taxonomy" id="230812"/>
    <lineage>
        <taxon>Eukaryota</taxon>
        <taxon>Fungi</taxon>
        <taxon>Dikarya</taxon>
        <taxon>Basidiomycota</taxon>
        <taxon>Agaricomycotina</taxon>
        <taxon>Agaricomycetes</taxon>
        <taxon>Agaricomycetidae</taxon>
        <taxon>Agaricales</taxon>
        <taxon>Marasmiineae</taxon>
        <taxon>Mycenaceae</taxon>
        <taxon>Mycena</taxon>
    </lineage>
</organism>
<dbReference type="Proteomes" id="UP000623467">
    <property type="component" value="Unassembled WGS sequence"/>
</dbReference>
<name>A0A8H6ZE45_9AGAR</name>
<proteinExistence type="predicted"/>
<dbReference type="OrthoDB" id="2850406at2759"/>
<evidence type="ECO:0000313" key="3">
    <source>
        <dbReference type="Proteomes" id="UP000623467"/>
    </source>
</evidence>
<evidence type="ECO:0000256" key="1">
    <source>
        <dbReference type="SAM" id="MobiDB-lite"/>
    </source>
</evidence>
<dbReference type="EMBL" id="JACAZH010000002">
    <property type="protein sequence ID" value="KAF7375727.1"/>
    <property type="molecule type" value="Genomic_DNA"/>
</dbReference>
<accession>A0A8H6ZE45</accession>